<dbReference type="CDD" id="cd02440">
    <property type="entry name" value="AdoMet_MTases"/>
    <property type="match status" value="1"/>
</dbReference>
<organism evidence="2 3">
    <name type="scientific">Roseovarius mucosus</name>
    <dbReference type="NCBI Taxonomy" id="215743"/>
    <lineage>
        <taxon>Bacteria</taxon>
        <taxon>Pseudomonadati</taxon>
        <taxon>Pseudomonadota</taxon>
        <taxon>Alphaproteobacteria</taxon>
        <taxon>Rhodobacterales</taxon>
        <taxon>Roseobacteraceae</taxon>
        <taxon>Roseovarius</taxon>
    </lineage>
</organism>
<dbReference type="KEGG" id="rmm:ROSMUCSMR3_01842"/>
<dbReference type="InterPro" id="IPR013216">
    <property type="entry name" value="Methyltransf_11"/>
</dbReference>
<evidence type="ECO:0000313" key="3">
    <source>
        <dbReference type="Proteomes" id="UP000192273"/>
    </source>
</evidence>
<sequence>MRKKFLESYALENGRGLEIGPFCRPVFRRESYPNMLYADVKSEDFLKRLVRKGDTYKEEDIVPLDYVLGNQHLDAVVAHETLDFVFCAHVLEHVPDMISSLKGIERVLKPGGLFLCFYPDRRFTYDIDRPTTTLSQLETRHQLRITRPASDTVLEHFTFNRKVDAGKVWANHNDAVGERRFTAEQAQEFALQATRSYVDVHCNVFSDSEFSDMIETLGAAGHISLRVDRMVPTRAPFNEFHVALRKP</sequence>
<dbReference type="Gene3D" id="3.40.50.150">
    <property type="entry name" value="Vaccinia Virus protein VP39"/>
    <property type="match status" value="1"/>
</dbReference>
<proteinExistence type="predicted"/>
<gene>
    <name evidence="2" type="ORF">ROSMUCSMR3_01842</name>
</gene>
<dbReference type="GO" id="GO:0008757">
    <property type="term" value="F:S-adenosylmethionine-dependent methyltransferase activity"/>
    <property type="evidence" value="ECO:0007669"/>
    <property type="project" value="InterPro"/>
</dbReference>
<accession>A0A1V0RNG0</accession>
<dbReference type="InterPro" id="IPR029063">
    <property type="entry name" value="SAM-dependent_MTases_sf"/>
</dbReference>
<dbReference type="Pfam" id="PF08241">
    <property type="entry name" value="Methyltransf_11"/>
    <property type="match status" value="1"/>
</dbReference>
<evidence type="ECO:0000259" key="1">
    <source>
        <dbReference type="Pfam" id="PF08241"/>
    </source>
</evidence>
<feature type="domain" description="Methyltransferase type 11" evidence="1">
    <location>
        <begin position="56"/>
        <end position="116"/>
    </location>
</feature>
<name>A0A1V0RNG0_9RHOB</name>
<protein>
    <recommendedName>
        <fullName evidence="1">Methyltransferase type 11 domain-containing protein</fullName>
    </recommendedName>
</protein>
<dbReference type="Proteomes" id="UP000192273">
    <property type="component" value="Chromosome"/>
</dbReference>
<keyword evidence="3" id="KW-1185">Reference proteome</keyword>
<evidence type="ECO:0000313" key="2">
    <source>
        <dbReference type="EMBL" id="ARE83319.1"/>
    </source>
</evidence>
<dbReference type="EMBL" id="CP020474">
    <property type="protein sequence ID" value="ARE83319.1"/>
    <property type="molecule type" value="Genomic_DNA"/>
</dbReference>
<reference evidence="2 3" key="1">
    <citation type="submission" date="2017-03" db="EMBL/GenBank/DDBJ databases">
        <title>Genome Sequence of Roseovarius mucosus strain SMR3 Isolated from a culture of the Diatom Skeletonema marinoi.</title>
        <authorList>
            <person name="Topel M."/>
            <person name="Pinder M."/>
            <person name="Johansson O.N."/>
            <person name="Kourtchenko O."/>
            <person name="Godhe A."/>
            <person name="Clarke A.K."/>
        </authorList>
    </citation>
    <scope>NUCLEOTIDE SEQUENCE [LARGE SCALE GENOMIC DNA]</scope>
    <source>
        <strain evidence="2 3">SMR3</strain>
    </source>
</reference>
<dbReference type="SUPFAM" id="SSF53335">
    <property type="entry name" value="S-adenosyl-L-methionine-dependent methyltransferases"/>
    <property type="match status" value="1"/>
</dbReference>
<dbReference type="AlphaFoldDB" id="A0A1V0RNG0"/>